<dbReference type="Gene3D" id="1.10.150.50">
    <property type="entry name" value="Transcription Factor, Ets-1"/>
    <property type="match status" value="2"/>
</dbReference>
<dbReference type="CTD" id="36673"/>
<organism evidence="3 4">
    <name type="scientific">Fopius arisanus</name>
    <dbReference type="NCBI Taxonomy" id="64838"/>
    <lineage>
        <taxon>Eukaryota</taxon>
        <taxon>Metazoa</taxon>
        <taxon>Ecdysozoa</taxon>
        <taxon>Arthropoda</taxon>
        <taxon>Hexapoda</taxon>
        <taxon>Insecta</taxon>
        <taxon>Pterygota</taxon>
        <taxon>Neoptera</taxon>
        <taxon>Endopterygota</taxon>
        <taxon>Hymenoptera</taxon>
        <taxon>Apocrita</taxon>
        <taxon>Ichneumonoidea</taxon>
        <taxon>Braconidae</taxon>
        <taxon>Opiinae</taxon>
        <taxon>Fopius</taxon>
    </lineage>
</organism>
<dbReference type="PROSITE" id="PS50105">
    <property type="entry name" value="SAM_DOMAIN"/>
    <property type="match status" value="2"/>
</dbReference>
<dbReference type="RefSeq" id="XP_011313138.1">
    <property type="nucleotide sequence ID" value="XM_011314836.1"/>
</dbReference>
<feature type="region of interest" description="Disordered" evidence="1">
    <location>
        <begin position="589"/>
        <end position="679"/>
    </location>
</feature>
<dbReference type="PANTHER" id="PTHR24155:SF11">
    <property type="entry name" value="CASKIN, ISOFORM B"/>
    <property type="match status" value="1"/>
</dbReference>
<dbReference type="FunFam" id="1.10.150.50:FF:000071">
    <property type="entry name" value="Caskin, isoform D"/>
    <property type="match status" value="1"/>
</dbReference>
<dbReference type="GO" id="GO:0005925">
    <property type="term" value="C:focal adhesion"/>
    <property type="evidence" value="ECO:0007669"/>
    <property type="project" value="TreeGrafter"/>
</dbReference>
<feature type="domain" description="SAM" evidence="2">
    <location>
        <begin position="282"/>
        <end position="345"/>
    </location>
</feature>
<evidence type="ECO:0000313" key="3">
    <source>
        <dbReference type="Proteomes" id="UP000694866"/>
    </source>
</evidence>
<dbReference type="GO" id="GO:0007185">
    <property type="term" value="P:cell surface receptor protein tyrosine phosphatase signaling pathway"/>
    <property type="evidence" value="ECO:0007669"/>
    <property type="project" value="TreeGrafter"/>
</dbReference>
<feature type="domain" description="SAM" evidence="2">
    <location>
        <begin position="355"/>
        <end position="415"/>
    </location>
</feature>
<proteinExistence type="predicted"/>
<feature type="region of interest" description="Disordered" evidence="1">
    <location>
        <begin position="171"/>
        <end position="191"/>
    </location>
</feature>
<evidence type="ECO:0000313" key="4">
    <source>
        <dbReference type="RefSeq" id="XP_011313138.1"/>
    </source>
</evidence>
<dbReference type="FunFam" id="1.10.150.50:FF:000028">
    <property type="entry name" value="caskin-2 isoform X2"/>
    <property type="match status" value="1"/>
</dbReference>
<dbReference type="CDD" id="cd09497">
    <property type="entry name" value="SAM_caskin1_2_repeat1"/>
    <property type="match status" value="1"/>
</dbReference>
<dbReference type="GO" id="GO:0007409">
    <property type="term" value="P:axonogenesis"/>
    <property type="evidence" value="ECO:0007669"/>
    <property type="project" value="TreeGrafter"/>
</dbReference>
<dbReference type="GO" id="GO:0030424">
    <property type="term" value="C:axon"/>
    <property type="evidence" value="ECO:0007669"/>
    <property type="project" value="TreeGrafter"/>
</dbReference>
<evidence type="ECO:0000256" key="1">
    <source>
        <dbReference type="SAM" id="MobiDB-lite"/>
    </source>
</evidence>
<feature type="compositionally biased region" description="Low complexity" evidence="1">
    <location>
        <begin position="223"/>
        <end position="241"/>
    </location>
</feature>
<feature type="compositionally biased region" description="Low complexity" evidence="1">
    <location>
        <begin position="701"/>
        <end position="715"/>
    </location>
</feature>
<name>A0A9R1TQB8_9HYME</name>
<gene>
    <name evidence="4" type="primary">ckn</name>
</gene>
<dbReference type="PANTHER" id="PTHR24155">
    <property type="entry name" value="OSTEOCLAST-STIMULATING FACTOR 1"/>
    <property type="match status" value="1"/>
</dbReference>
<dbReference type="GO" id="GO:0035591">
    <property type="term" value="F:signaling adaptor activity"/>
    <property type="evidence" value="ECO:0007669"/>
    <property type="project" value="TreeGrafter"/>
</dbReference>
<dbReference type="Proteomes" id="UP000694866">
    <property type="component" value="Unplaced"/>
</dbReference>
<feature type="compositionally biased region" description="Pro residues" evidence="1">
    <location>
        <begin position="648"/>
        <end position="657"/>
    </location>
</feature>
<protein>
    <submittedName>
        <fullName evidence="4">Caskin-2 isoform X2</fullName>
    </submittedName>
</protein>
<sequence>MAITAVASCLGPPPLPPGKRFLQRSKKLSSTYLSFRDPAIEAGISTLNETIPRYAVIKPLPPRPRSRASYAANNDEFNFTKKANLFRSQSEGDLWRNEHNGGLNTLDKCIKAIYGSWKNLMQLGGMSRPSKTATQAKKVAPPAVPDVFRHSGSSFGSAGYASSEDGGFLSSGCGGGGPGDDGSYGMPAGKSPGPIYTHPGFAFPPVVGKYAHAEDQGIDMTQSPGRDSPGSSGSGSGSRHSTASLDSGRASGYHLGPRGPGALASSPRCSISSLGSHPDRPADLDVVHAWLTELQFEEYFPLFASAGYDLATITRMTPEDLTAIGIKKPNHRKRLKAEIDNLNVGDGLPEHVPGSLEEWLRLLRLEEYLGALHQQGMRSVEDVTTLTWEDLEDIGIVRLGHQKKLVLAIKRVKDIRSGKRVQPLDLARLPPHPGHTQDVVIQRGGPELPSPDEDCSSPVLRSFQRVGNESSSAWRSMYAALPGGMEYCTVGRGPRGKSLESLEDAPLGYPPSPAPVQHIDPLGWRPRCFEDGDVTPTNEVSSMIEAGGGTLPRPRHCLVRPRPVAKVTATQGQFKSLPRDFDNKYQLTYGLESSPHLPKRRPPSPPRRQSSRELGNIGGGNGDVVIDCSGPVPTACDEHHIHHHSLHHPPPPAPAPSAAPSTPQFHRPASSMSRSWGSVSANVNEEHELIATLALQHRNGSDASFKSSSSTESDSLPFANENAGTIKQRAARVQEYGNNSPNLSGHMVSHQHRPSSGNEPADVLNDIGNMLANLTDELDAMLEEEKRQGLNP</sequence>
<dbReference type="InterPro" id="IPR001660">
    <property type="entry name" value="SAM"/>
</dbReference>
<dbReference type="Pfam" id="PF00536">
    <property type="entry name" value="SAM_1"/>
    <property type="match status" value="2"/>
</dbReference>
<feature type="region of interest" description="Disordered" evidence="1">
    <location>
        <begin position="736"/>
        <end position="764"/>
    </location>
</feature>
<feature type="compositionally biased region" description="Polar residues" evidence="1">
    <location>
        <begin position="670"/>
        <end position="679"/>
    </location>
</feature>
<dbReference type="AlphaFoldDB" id="A0A9R1TQB8"/>
<keyword evidence="3" id="KW-1185">Reference proteome</keyword>
<feature type="region of interest" description="Disordered" evidence="1">
    <location>
        <begin position="218"/>
        <end position="277"/>
    </location>
</feature>
<dbReference type="SUPFAM" id="SSF47769">
    <property type="entry name" value="SAM/Pointed domain"/>
    <property type="match status" value="2"/>
</dbReference>
<dbReference type="InterPro" id="IPR013761">
    <property type="entry name" value="SAM/pointed_sf"/>
</dbReference>
<dbReference type="GO" id="GO:0019903">
    <property type="term" value="F:protein phosphatase binding"/>
    <property type="evidence" value="ECO:0007669"/>
    <property type="project" value="TreeGrafter"/>
</dbReference>
<accession>A0A9R1TQB8</accession>
<reference evidence="4" key="1">
    <citation type="submission" date="2025-08" db="UniProtKB">
        <authorList>
            <consortium name="RefSeq"/>
        </authorList>
    </citation>
    <scope>IDENTIFICATION</scope>
    <source>
        <strain evidence="4">USDA-PBARC FA_bdor</strain>
        <tissue evidence="4">Whole organism</tissue>
    </source>
</reference>
<dbReference type="InterPro" id="IPR035497">
    <property type="entry name" value="Caskin1/2_SAM_1"/>
</dbReference>
<dbReference type="OrthoDB" id="6156898at2759"/>
<feature type="compositionally biased region" description="Gly residues" evidence="1">
    <location>
        <begin position="172"/>
        <end position="182"/>
    </location>
</feature>
<feature type="region of interest" description="Disordered" evidence="1">
    <location>
        <begin position="699"/>
        <end position="723"/>
    </location>
</feature>
<dbReference type="GeneID" id="105272637"/>
<evidence type="ECO:0000259" key="2">
    <source>
        <dbReference type="PROSITE" id="PS50105"/>
    </source>
</evidence>
<dbReference type="SMART" id="SM00454">
    <property type="entry name" value="SAM"/>
    <property type="match status" value="2"/>
</dbReference>